<dbReference type="Proteomes" id="UP000805193">
    <property type="component" value="Unassembled WGS sequence"/>
</dbReference>
<evidence type="ECO:0000313" key="2">
    <source>
        <dbReference type="Proteomes" id="UP000805193"/>
    </source>
</evidence>
<organism evidence="1 2">
    <name type="scientific">Ixodes persulcatus</name>
    <name type="common">Taiga tick</name>
    <dbReference type="NCBI Taxonomy" id="34615"/>
    <lineage>
        <taxon>Eukaryota</taxon>
        <taxon>Metazoa</taxon>
        <taxon>Ecdysozoa</taxon>
        <taxon>Arthropoda</taxon>
        <taxon>Chelicerata</taxon>
        <taxon>Arachnida</taxon>
        <taxon>Acari</taxon>
        <taxon>Parasitiformes</taxon>
        <taxon>Ixodida</taxon>
        <taxon>Ixodoidea</taxon>
        <taxon>Ixodidae</taxon>
        <taxon>Ixodinae</taxon>
        <taxon>Ixodes</taxon>
    </lineage>
</organism>
<reference evidence="1 2" key="1">
    <citation type="journal article" date="2020" name="Cell">
        <title>Large-Scale Comparative Analyses of Tick Genomes Elucidate Their Genetic Diversity and Vector Capacities.</title>
        <authorList>
            <consortium name="Tick Genome and Microbiome Consortium (TIGMIC)"/>
            <person name="Jia N."/>
            <person name="Wang J."/>
            <person name="Shi W."/>
            <person name="Du L."/>
            <person name="Sun Y."/>
            <person name="Zhan W."/>
            <person name="Jiang J.F."/>
            <person name="Wang Q."/>
            <person name="Zhang B."/>
            <person name="Ji P."/>
            <person name="Bell-Sakyi L."/>
            <person name="Cui X.M."/>
            <person name="Yuan T.T."/>
            <person name="Jiang B.G."/>
            <person name="Yang W.F."/>
            <person name="Lam T.T."/>
            <person name="Chang Q.C."/>
            <person name="Ding S.J."/>
            <person name="Wang X.J."/>
            <person name="Zhu J.G."/>
            <person name="Ruan X.D."/>
            <person name="Zhao L."/>
            <person name="Wei J.T."/>
            <person name="Ye R.Z."/>
            <person name="Que T.C."/>
            <person name="Du C.H."/>
            <person name="Zhou Y.H."/>
            <person name="Cheng J.X."/>
            <person name="Dai P.F."/>
            <person name="Guo W.B."/>
            <person name="Han X.H."/>
            <person name="Huang E.J."/>
            <person name="Li L.F."/>
            <person name="Wei W."/>
            <person name="Gao Y.C."/>
            <person name="Liu J.Z."/>
            <person name="Shao H.Z."/>
            <person name="Wang X."/>
            <person name="Wang C.C."/>
            <person name="Yang T.C."/>
            <person name="Huo Q.B."/>
            <person name="Li W."/>
            <person name="Chen H.Y."/>
            <person name="Chen S.E."/>
            <person name="Zhou L.G."/>
            <person name="Ni X.B."/>
            <person name="Tian J.H."/>
            <person name="Sheng Y."/>
            <person name="Liu T."/>
            <person name="Pan Y.S."/>
            <person name="Xia L.Y."/>
            <person name="Li J."/>
            <person name="Zhao F."/>
            <person name="Cao W.C."/>
        </authorList>
    </citation>
    <scope>NUCLEOTIDE SEQUENCE [LARGE SCALE GENOMIC DNA]</scope>
    <source>
        <strain evidence="1">Iper-2018</strain>
    </source>
</reference>
<evidence type="ECO:0000313" key="1">
    <source>
        <dbReference type="EMBL" id="KAG0413375.1"/>
    </source>
</evidence>
<protein>
    <submittedName>
        <fullName evidence="1">Uncharacterized protein</fullName>
    </submittedName>
</protein>
<dbReference type="EMBL" id="JABSTQ010011267">
    <property type="protein sequence ID" value="KAG0413375.1"/>
    <property type="molecule type" value="Genomic_DNA"/>
</dbReference>
<accession>A0AC60P212</accession>
<comment type="caution">
    <text evidence="1">The sequence shown here is derived from an EMBL/GenBank/DDBJ whole genome shotgun (WGS) entry which is preliminary data.</text>
</comment>
<keyword evidence="2" id="KW-1185">Reference proteome</keyword>
<name>A0AC60P212_IXOPE</name>
<sequence>MAPLARTLSTIPYLHSLFYADDITLWCTHGPPVEMESTLQTGLYLVAHFFSLTGLQAIEIGAASPLPLPEQAGHWFLHQAGKRPIDSPLQTPQKPFPDNPRCAPLPAHMTPCLHAGRRQTRALHQDPFPLDTIILYVNGATACVIVTRPATPPITSTAGPLSSPTTPLALEYRICTDSMEAIWAIHVCRLPEDLRDDLSSALFTTSPCLCRGGVDAKPHRDCW</sequence>
<gene>
    <name evidence="1" type="ORF">HPB47_009481</name>
</gene>
<proteinExistence type="predicted"/>